<keyword evidence="1" id="KW-0812">Transmembrane</keyword>
<name>A0ABW0GJE3_9MICO</name>
<protein>
    <recommendedName>
        <fullName evidence="4">DUF5667 domain-containing protein</fullName>
    </recommendedName>
</protein>
<proteinExistence type="predicted"/>
<feature type="transmembrane region" description="Helical" evidence="1">
    <location>
        <begin position="20"/>
        <end position="42"/>
    </location>
</feature>
<keyword evidence="1" id="KW-1133">Transmembrane helix</keyword>
<organism evidence="2 3">
    <name type="scientific">Aquipuribacter nitratireducens</name>
    <dbReference type="NCBI Taxonomy" id="650104"/>
    <lineage>
        <taxon>Bacteria</taxon>
        <taxon>Bacillati</taxon>
        <taxon>Actinomycetota</taxon>
        <taxon>Actinomycetes</taxon>
        <taxon>Micrococcales</taxon>
        <taxon>Intrasporangiaceae</taxon>
        <taxon>Aquipuribacter</taxon>
    </lineage>
</organism>
<evidence type="ECO:0000256" key="1">
    <source>
        <dbReference type="SAM" id="Phobius"/>
    </source>
</evidence>
<evidence type="ECO:0000313" key="2">
    <source>
        <dbReference type="EMBL" id="MFC5379802.1"/>
    </source>
</evidence>
<keyword evidence="3" id="KW-1185">Reference proteome</keyword>
<reference evidence="3" key="1">
    <citation type="journal article" date="2019" name="Int. J. Syst. Evol. Microbiol.">
        <title>The Global Catalogue of Microorganisms (GCM) 10K type strain sequencing project: providing services to taxonomists for standard genome sequencing and annotation.</title>
        <authorList>
            <consortium name="The Broad Institute Genomics Platform"/>
            <consortium name="The Broad Institute Genome Sequencing Center for Infectious Disease"/>
            <person name="Wu L."/>
            <person name="Ma J."/>
        </authorList>
    </citation>
    <scope>NUCLEOTIDE SEQUENCE [LARGE SCALE GENOMIC DNA]</scope>
    <source>
        <strain evidence="3">CCUG 43114</strain>
    </source>
</reference>
<sequence length="236" mass="23484">MTGATTPRVPRDGEARPGRVVGALVAGLALGAAAVLLVGAVAPGDDVVPAAGPPSPEPGSIEAVAAELAEAQREESAVLVADLVDAATIAHGDVEGVLRGLADVAPPGAATAAAAGSDELAGWRADLGAAREALEATGRGTDDQALTRQAFIGAVELLDDAVTAAGDADGEDRAATLTAQRTSAVDLWLAAAARLDGLALDAGGEHVHLFLAEDGDRDSVPLEFRGDGREDGHEDD</sequence>
<comment type="caution">
    <text evidence="2">The sequence shown here is derived from an EMBL/GenBank/DDBJ whole genome shotgun (WGS) entry which is preliminary data.</text>
</comment>
<dbReference type="EMBL" id="JBHSLD010000004">
    <property type="protein sequence ID" value="MFC5379802.1"/>
    <property type="molecule type" value="Genomic_DNA"/>
</dbReference>
<gene>
    <name evidence="2" type="ORF">ACFPJ6_03255</name>
</gene>
<evidence type="ECO:0008006" key="4">
    <source>
        <dbReference type="Google" id="ProtNLM"/>
    </source>
</evidence>
<evidence type="ECO:0000313" key="3">
    <source>
        <dbReference type="Proteomes" id="UP001596122"/>
    </source>
</evidence>
<dbReference type="RefSeq" id="WP_340269028.1">
    <property type="nucleotide sequence ID" value="NZ_JBBEOG010000003.1"/>
</dbReference>
<accession>A0ABW0GJE3</accession>
<dbReference type="Proteomes" id="UP001596122">
    <property type="component" value="Unassembled WGS sequence"/>
</dbReference>
<keyword evidence="1" id="KW-0472">Membrane</keyword>